<dbReference type="GO" id="GO:0005634">
    <property type="term" value="C:nucleus"/>
    <property type="evidence" value="ECO:0007669"/>
    <property type="project" value="UniProtKB-SubCell"/>
</dbReference>
<protein>
    <submittedName>
        <fullName evidence="16">Zinc finger protein 79-like isoform X1</fullName>
    </submittedName>
</protein>
<dbReference type="PROSITE" id="PS00028">
    <property type="entry name" value="ZINC_FINGER_C2H2_1"/>
    <property type="match status" value="3"/>
</dbReference>
<dbReference type="Proteomes" id="UP000515145">
    <property type="component" value="Chromosome 17"/>
</dbReference>
<keyword evidence="9" id="KW-0238">DNA-binding</keyword>
<keyword evidence="15" id="KW-1185">Reference proteome</keyword>
<evidence type="ECO:0000256" key="1">
    <source>
        <dbReference type="ARBA" id="ARBA00003767"/>
    </source>
</evidence>
<dbReference type="FunFam" id="3.30.160.60:FF:000624">
    <property type="entry name" value="zinc finger protein 697"/>
    <property type="match status" value="1"/>
</dbReference>
<keyword evidence="8" id="KW-0805">Transcription regulation</keyword>
<feature type="region of interest" description="Disordered" evidence="13">
    <location>
        <begin position="122"/>
        <end position="149"/>
    </location>
</feature>
<evidence type="ECO:0000256" key="3">
    <source>
        <dbReference type="ARBA" id="ARBA00006991"/>
    </source>
</evidence>
<evidence type="ECO:0000256" key="13">
    <source>
        <dbReference type="SAM" id="MobiDB-lite"/>
    </source>
</evidence>
<evidence type="ECO:0000256" key="6">
    <source>
        <dbReference type="ARBA" id="ARBA00022771"/>
    </source>
</evidence>
<dbReference type="PANTHER" id="PTHR23235:SF120">
    <property type="entry name" value="KRUPPEL-LIKE FACTOR 15"/>
    <property type="match status" value="1"/>
</dbReference>
<keyword evidence="4" id="KW-0479">Metal-binding</keyword>
<evidence type="ECO:0000256" key="7">
    <source>
        <dbReference type="ARBA" id="ARBA00022833"/>
    </source>
</evidence>
<dbReference type="GO" id="GO:0008270">
    <property type="term" value="F:zinc ion binding"/>
    <property type="evidence" value="ECO:0007669"/>
    <property type="project" value="UniProtKB-KW"/>
</dbReference>
<dbReference type="PANTHER" id="PTHR23235">
    <property type="entry name" value="KRUEPPEL-LIKE TRANSCRIPTION FACTOR"/>
    <property type="match status" value="1"/>
</dbReference>
<dbReference type="InParanoid" id="A0A6P7K376"/>
<evidence type="ECO:0000256" key="4">
    <source>
        <dbReference type="ARBA" id="ARBA00022723"/>
    </source>
</evidence>
<evidence type="ECO:0000256" key="2">
    <source>
        <dbReference type="ARBA" id="ARBA00004123"/>
    </source>
</evidence>
<dbReference type="GeneID" id="114449606"/>
<dbReference type="Gene3D" id="3.30.160.60">
    <property type="entry name" value="Classic Zinc Finger"/>
    <property type="match status" value="3"/>
</dbReference>
<evidence type="ECO:0000256" key="5">
    <source>
        <dbReference type="ARBA" id="ARBA00022737"/>
    </source>
</evidence>
<dbReference type="PROSITE" id="PS50157">
    <property type="entry name" value="ZINC_FINGER_C2H2_2"/>
    <property type="match status" value="3"/>
</dbReference>
<evidence type="ECO:0000256" key="9">
    <source>
        <dbReference type="ARBA" id="ARBA00023125"/>
    </source>
</evidence>
<dbReference type="FunFam" id="3.30.160.60:FF:002343">
    <property type="entry name" value="Zinc finger protein 33A"/>
    <property type="match status" value="1"/>
</dbReference>
<evidence type="ECO:0000256" key="10">
    <source>
        <dbReference type="ARBA" id="ARBA00023163"/>
    </source>
</evidence>
<dbReference type="RefSeq" id="XP_028283217.1">
    <property type="nucleotide sequence ID" value="XM_028427416.1"/>
</dbReference>
<dbReference type="SUPFAM" id="SSF57667">
    <property type="entry name" value="beta-beta-alpha zinc fingers"/>
    <property type="match status" value="2"/>
</dbReference>
<evidence type="ECO:0000256" key="8">
    <source>
        <dbReference type="ARBA" id="ARBA00023015"/>
    </source>
</evidence>
<feature type="compositionally biased region" description="Basic and acidic residues" evidence="13">
    <location>
        <begin position="69"/>
        <end position="78"/>
    </location>
</feature>
<keyword evidence="7" id="KW-0862">Zinc</keyword>
<keyword evidence="10" id="KW-0804">Transcription</keyword>
<dbReference type="AlphaFoldDB" id="A0A6P7K376"/>
<keyword evidence="5" id="KW-0677">Repeat</keyword>
<feature type="domain" description="C2H2-type" evidence="14">
    <location>
        <begin position="171"/>
        <end position="198"/>
    </location>
</feature>
<evidence type="ECO:0000259" key="14">
    <source>
        <dbReference type="PROSITE" id="PS50157"/>
    </source>
</evidence>
<reference evidence="16" key="1">
    <citation type="submission" date="2025-08" db="UniProtKB">
        <authorList>
            <consortium name="RefSeq"/>
        </authorList>
    </citation>
    <scope>IDENTIFICATION</scope>
</reference>
<comment type="subcellular location">
    <subcellularLocation>
        <location evidence="2">Nucleus</location>
    </subcellularLocation>
</comment>
<dbReference type="GO" id="GO:0000981">
    <property type="term" value="F:DNA-binding transcription factor activity, RNA polymerase II-specific"/>
    <property type="evidence" value="ECO:0007669"/>
    <property type="project" value="TreeGrafter"/>
</dbReference>
<dbReference type="InterPro" id="IPR036236">
    <property type="entry name" value="Znf_C2H2_sf"/>
</dbReference>
<gene>
    <name evidence="16" type="primary">LOC114449606</name>
</gene>
<dbReference type="Pfam" id="PF00096">
    <property type="entry name" value="zf-C2H2"/>
    <property type="match status" value="3"/>
</dbReference>
<comment type="similarity">
    <text evidence="3">Belongs to the krueppel C2H2-type zinc-finger protein family.</text>
</comment>
<sequence>MTEVRAPAVEFLREFISERLTAAAAEIFRVFEQTVVQYEQELDRQRRLLHSTWSPEVRLLAEPPQQHVCQEEEQHRSPSLDPEDQEDQEDPPHAEEEAACSGEEAELVLKQETDLAVVTPPYEEQLPSHSSQDQDEGQHVDPGSHMSPSDIAERCAVSESQCDTEAAKRPITCDVCGKTFKFKYAMKNHYRIHTGEKPYCCYTCGRRFSDSSTFRRHTNIHTGERPHSCQICGKSFSRNTHLTVHMKTHTAGRPPRWRRKPRASV</sequence>
<dbReference type="OrthoDB" id="6077919at2759"/>
<evidence type="ECO:0000256" key="11">
    <source>
        <dbReference type="ARBA" id="ARBA00023242"/>
    </source>
</evidence>
<feature type="domain" description="C2H2-type" evidence="14">
    <location>
        <begin position="199"/>
        <end position="226"/>
    </location>
</feature>
<evidence type="ECO:0000256" key="12">
    <source>
        <dbReference type="PROSITE-ProRule" id="PRU00042"/>
    </source>
</evidence>
<name>A0A6P7K376_9TELE</name>
<dbReference type="InterPro" id="IPR013087">
    <property type="entry name" value="Znf_C2H2_type"/>
</dbReference>
<comment type="function">
    <text evidence="1">May be involved in transcriptional regulation.</text>
</comment>
<accession>A0A6P7K376</accession>
<keyword evidence="11" id="KW-0539">Nucleus</keyword>
<proteinExistence type="inferred from homology"/>
<dbReference type="GO" id="GO:0000978">
    <property type="term" value="F:RNA polymerase II cis-regulatory region sequence-specific DNA binding"/>
    <property type="evidence" value="ECO:0007669"/>
    <property type="project" value="TreeGrafter"/>
</dbReference>
<organism evidence="15 16">
    <name type="scientific">Parambassis ranga</name>
    <name type="common">Indian glassy fish</name>
    <dbReference type="NCBI Taxonomy" id="210632"/>
    <lineage>
        <taxon>Eukaryota</taxon>
        <taxon>Metazoa</taxon>
        <taxon>Chordata</taxon>
        <taxon>Craniata</taxon>
        <taxon>Vertebrata</taxon>
        <taxon>Euteleostomi</taxon>
        <taxon>Actinopterygii</taxon>
        <taxon>Neopterygii</taxon>
        <taxon>Teleostei</taxon>
        <taxon>Neoteleostei</taxon>
        <taxon>Acanthomorphata</taxon>
        <taxon>Ovalentaria</taxon>
        <taxon>Ambassidae</taxon>
        <taxon>Parambassis</taxon>
    </lineage>
</organism>
<keyword evidence="6 12" id="KW-0863">Zinc-finger</keyword>
<dbReference type="FunFam" id="3.30.160.60:FF:002110">
    <property type="entry name" value="Zinc finger protein 1053"/>
    <property type="match status" value="1"/>
</dbReference>
<evidence type="ECO:0000313" key="15">
    <source>
        <dbReference type="Proteomes" id="UP000515145"/>
    </source>
</evidence>
<evidence type="ECO:0000313" key="16">
    <source>
        <dbReference type="RefSeq" id="XP_028283217.1"/>
    </source>
</evidence>
<feature type="region of interest" description="Disordered" evidence="13">
    <location>
        <begin position="64"/>
        <end position="103"/>
    </location>
</feature>
<feature type="domain" description="C2H2-type" evidence="14">
    <location>
        <begin position="227"/>
        <end position="254"/>
    </location>
</feature>
<dbReference type="SMART" id="SM00355">
    <property type="entry name" value="ZnF_C2H2"/>
    <property type="match status" value="3"/>
</dbReference>